<dbReference type="InterPro" id="IPR036938">
    <property type="entry name" value="PAP2/HPO_sf"/>
</dbReference>
<dbReference type="InterPro" id="IPR045540">
    <property type="entry name" value="YegS/DAGK_C"/>
</dbReference>
<evidence type="ECO:0000256" key="2">
    <source>
        <dbReference type="SAM" id="Phobius"/>
    </source>
</evidence>
<reference evidence="4 5" key="1">
    <citation type="submission" date="2019-06" db="EMBL/GenBank/DDBJ databases">
        <title>Aeromicrobium sp. nov., isolated from a maize field.</title>
        <authorList>
            <person name="Lin S.-Y."/>
            <person name="Tsai C.-F."/>
            <person name="Young C.-C."/>
        </authorList>
    </citation>
    <scope>NUCLEOTIDE SEQUENCE [LARGE SCALE GENOMIC DNA]</scope>
    <source>
        <strain evidence="4 5">CC-CFT486</strain>
    </source>
</reference>
<dbReference type="SUPFAM" id="SSF48317">
    <property type="entry name" value="Acid phosphatase/Vanadium-dependent haloperoxidase"/>
    <property type="match status" value="1"/>
</dbReference>
<dbReference type="RefSeq" id="WP_147687410.1">
    <property type="nucleotide sequence ID" value="NZ_VDUX01000007.1"/>
</dbReference>
<keyword evidence="2" id="KW-1133">Transmembrane helix</keyword>
<dbReference type="PROSITE" id="PS50146">
    <property type="entry name" value="DAGK"/>
    <property type="match status" value="1"/>
</dbReference>
<dbReference type="InterPro" id="IPR016064">
    <property type="entry name" value="NAD/diacylglycerol_kinase_sf"/>
</dbReference>
<keyword evidence="5" id="KW-1185">Reference proteome</keyword>
<dbReference type="Pfam" id="PF19279">
    <property type="entry name" value="YegS_C"/>
    <property type="match status" value="1"/>
</dbReference>
<proteinExistence type="predicted"/>
<dbReference type="OrthoDB" id="3171056at2"/>
<feature type="compositionally biased region" description="Acidic residues" evidence="1">
    <location>
        <begin position="366"/>
        <end position="379"/>
    </location>
</feature>
<feature type="transmembrane region" description="Helical" evidence="2">
    <location>
        <begin position="95"/>
        <end position="117"/>
    </location>
</feature>
<feature type="transmembrane region" description="Helical" evidence="2">
    <location>
        <begin position="137"/>
        <end position="160"/>
    </location>
</feature>
<feature type="region of interest" description="Disordered" evidence="1">
    <location>
        <begin position="362"/>
        <end position="382"/>
    </location>
</feature>
<accession>A0A5C8NCY7</accession>
<feature type="domain" description="DAGKc" evidence="3">
    <location>
        <begin position="229"/>
        <end position="359"/>
    </location>
</feature>
<sequence length="558" mass="59710">MPFDLRRAEPTRPSLFTQAIAVPVVLWVVLAVLVAVGATQGVDDDVADWGYDIGSSSDRMLSFLDGVAIAFSNLPVIGVLLLVAAYTAWRGERRLAGWVVVSGTLALGGNALLKLIFRRDRPSFDEPLRELVSYSFPSGHSAAAGLLVTVATLLTIVLTGRGWRRRILIALWVLIGLGVGLSRILLGVHYLSDVIAGFCVGVAVTLAAWHVLVPAAARLPHELAVLTGTGRKRFAVVVNPSKVGDLNEFKARVLAVSRPAGWREPLWFETTIEDTGRGQTQAALEADVDLIVAAGGDGTVRAVCEEAARTGIAVGIIPHGTGNLLARNIGIPLNMRDALEVAFGGQDKAVDLATFRTDAVLQDPAAETDDDREDADENETPTGTETCFLVMAGLGMDAAIMTGVDDNLKQKVGWFAYFVSGVKALRFPAMRVEISVDDGEFKKFRARTVVIGNVGFLQAGIPLLPDAQIDDGQLDVVVLAPKRFIGWLAIVVRVMGRQRRTNERLDRLAGKKVVIRAEKPMPMQLDGDPVGDGTEITAEVQHGVLLVRVPIAPAPAPA</sequence>
<dbReference type="SUPFAM" id="SSF111331">
    <property type="entry name" value="NAD kinase/diacylglycerol kinase-like"/>
    <property type="match status" value="1"/>
</dbReference>
<dbReference type="Pfam" id="PF01569">
    <property type="entry name" value="PAP2"/>
    <property type="match status" value="1"/>
</dbReference>
<dbReference type="PANTHER" id="PTHR14969">
    <property type="entry name" value="SPHINGOSINE-1-PHOSPHATE PHOSPHOHYDROLASE"/>
    <property type="match status" value="1"/>
</dbReference>
<evidence type="ECO:0000256" key="1">
    <source>
        <dbReference type="SAM" id="MobiDB-lite"/>
    </source>
</evidence>
<dbReference type="Proteomes" id="UP000321571">
    <property type="component" value="Unassembled WGS sequence"/>
</dbReference>
<dbReference type="InterPro" id="IPR001206">
    <property type="entry name" value="Diacylglycerol_kinase_cat_dom"/>
</dbReference>
<protein>
    <submittedName>
        <fullName evidence="4">Phosphatase PAP2 family protein</fullName>
    </submittedName>
</protein>
<comment type="caution">
    <text evidence="4">The sequence shown here is derived from an EMBL/GenBank/DDBJ whole genome shotgun (WGS) entry which is preliminary data.</text>
</comment>
<evidence type="ECO:0000313" key="4">
    <source>
        <dbReference type="EMBL" id="TXL57477.1"/>
    </source>
</evidence>
<dbReference type="GO" id="GO:0016301">
    <property type="term" value="F:kinase activity"/>
    <property type="evidence" value="ECO:0007669"/>
    <property type="project" value="InterPro"/>
</dbReference>
<dbReference type="Pfam" id="PF00781">
    <property type="entry name" value="DAGK_cat"/>
    <property type="match status" value="1"/>
</dbReference>
<dbReference type="SMART" id="SM00046">
    <property type="entry name" value="DAGKc"/>
    <property type="match status" value="1"/>
</dbReference>
<gene>
    <name evidence="4" type="ORF">FHP06_13965</name>
</gene>
<dbReference type="SMART" id="SM00014">
    <property type="entry name" value="acidPPc"/>
    <property type="match status" value="1"/>
</dbReference>
<dbReference type="Gene3D" id="1.20.144.10">
    <property type="entry name" value="Phosphatidic acid phosphatase type 2/haloperoxidase"/>
    <property type="match status" value="1"/>
</dbReference>
<name>A0A5C8NCY7_9ACTN</name>
<dbReference type="PANTHER" id="PTHR14969:SF13">
    <property type="entry name" value="AT30094P"/>
    <property type="match status" value="1"/>
</dbReference>
<dbReference type="InterPro" id="IPR017438">
    <property type="entry name" value="ATP-NAD_kinase_N"/>
</dbReference>
<dbReference type="Gene3D" id="2.60.200.40">
    <property type="match status" value="1"/>
</dbReference>
<keyword evidence="2" id="KW-0812">Transmembrane</keyword>
<feature type="transmembrane region" description="Helical" evidence="2">
    <location>
        <begin position="60"/>
        <end position="83"/>
    </location>
</feature>
<organism evidence="4 5">
    <name type="scientific">Aeromicrobium terrae</name>
    <dbReference type="NCBI Taxonomy" id="2498846"/>
    <lineage>
        <taxon>Bacteria</taxon>
        <taxon>Bacillati</taxon>
        <taxon>Actinomycetota</taxon>
        <taxon>Actinomycetes</taxon>
        <taxon>Propionibacteriales</taxon>
        <taxon>Nocardioidaceae</taxon>
        <taxon>Aeromicrobium</taxon>
    </lineage>
</organism>
<dbReference type="Gene3D" id="3.40.50.10330">
    <property type="entry name" value="Probable inorganic polyphosphate/atp-NAD kinase, domain 1"/>
    <property type="match status" value="1"/>
</dbReference>
<dbReference type="InterPro" id="IPR000326">
    <property type="entry name" value="PAP2/HPO"/>
</dbReference>
<dbReference type="CDD" id="cd03392">
    <property type="entry name" value="PAP2_like_2"/>
    <property type="match status" value="1"/>
</dbReference>
<dbReference type="AlphaFoldDB" id="A0A5C8NCY7"/>
<feature type="transmembrane region" description="Helical" evidence="2">
    <location>
        <begin position="194"/>
        <end position="213"/>
    </location>
</feature>
<evidence type="ECO:0000259" key="3">
    <source>
        <dbReference type="PROSITE" id="PS50146"/>
    </source>
</evidence>
<feature type="transmembrane region" description="Helical" evidence="2">
    <location>
        <begin position="167"/>
        <end position="188"/>
    </location>
</feature>
<dbReference type="EMBL" id="VDUX01000007">
    <property type="protein sequence ID" value="TXL57477.1"/>
    <property type="molecule type" value="Genomic_DNA"/>
</dbReference>
<evidence type="ECO:0000313" key="5">
    <source>
        <dbReference type="Proteomes" id="UP000321571"/>
    </source>
</evidence>
<feature type="transmembrane region" description="Helical" evidence="2">
    <location>
        <begin position="20"/>
        <end position="40"/>
    </location>
</feature>
<keyword evidence="2" id="KW-0472">Membrane</keyword>